<dbReference type="Gene3D" id="1.10.10.10">
    <property type="entry name" value="Winged helix-like DNA-binding domain superfamily/Winged helix DNA-binding domain"/>
    <property type="match status" value="1"/>
</dbReference>
<evidence type="ECO:0000313" key="6">
    <source>
        <dbReference type="Proteomes" id="UP000245959"/>
    </source>
</evidence>
<sequence length="366" mass="41654">MQVRTLGKRTADIRDHLLRQIEIGNFSRGAALPSERELAEQLDASYMTIRKAIGQLVQERYLERVPRVGTFVSSQIPAGKVQRQLGIIVPAWTAPENSDFIMYASEAAEQDDWLPKLYFARHWEDRTLTDAWQNCDALLCFAPQPINRMPEELLNRFRSHQKPVVLIGVPAHHFGLDTVAGSMELELGVLLDRLAQAGHTRIALVEQYSLMNDQLELDTPTFYSVWKQRITETLGAEAVSELSILVETPRFELPHRAIYEKLKVFGRKPPFTAIITRVPFVWGVAAALTDLGLKIPEDVSLVSNGDRQEVPFYRPRLSYLKVPLRDHAFKALELIRAREQNPALPVQYAMIQPVFVEGETLKQLNH</sequence>
<evidence type="ECO:0000256" key="3">
    <source>
        <dbReference type="ARBA" id="ARBA00023163"/>
    </source>
</evidence>
<dbReference type="CDD" id="cd07377">
    <property type="entry name" value="WHTH_GntR"/>
    <property type="match status" value="1"/>
</dbReference>
<dbReference type="Gene3D" id="3.40.50.2300">
    <property type="match status" value="2"/>
</dbReference>
<protein>
    <submittedName>
        <fullName evidence="5">Substrate-binding family protein</fullName>
    </submittedName>
</protein>
<dbReference type="GO" id="GO:0003700">
    <property type="term" value="F:DNA-binding transcription factor activity"/>
    <property type="evidence" value="ECO:0007669"/>
    <property type="project" value="InterPro"/>
</dbReference>
<comment type="caution">
    <text evidence="5">The sequence shown here is derived from an EMBL/GenBank/DDBJ whole genome shotgun (WGS) entry which is preliminary data.</text>
</comment>
<dbReference type="RefSeq" id="WP_165832894.1">
    <property type="nucleotide sequence ID" value="NZ_CABMMC010000045.1"/>
</dbReference>
<gene>
    <name evidence="5" type="ORF">C8D82_10955</name>
</gene>
<dbReference type="InterPro" id="IPR028082">
    <property type="entry name" value="Peripla_BP_I"/>
</dbReference>
<dbReference type="Pfam" id="PF00392">
    <property type="entry name" value="GntR"/>
    <property type="match status" value="1"/>
</dbReference>
<dbReference type="EMBL" id="QEKH01000009">
    <property type="protein sequence ID" value="PVY43370.1"/>
    <property type="molecule type" value="Genomic_DNA"/>
</dbReference>
<dbReference type="InterPro" id="IPR046335">
    <property type="entry name" value="LacI/GalR-like_sensor"/>
</dbReference>
<dbReference type="GO" id="GO:0003677">
    <property type="term" value="F:DNA binding"/>
    <property type="evidence" value="ECO:0007669"/>
    <property type="project" value="UniProtKB-KW"/>
</dbReference>
<keyword evidence="3" id="KW-0804">Transcription</keyword>
<keyword evidence="2" id="KW-0238">DNA-binding</keyword>
<proteinExistence type="predicted"/>
<dbReference type="PANTHER" id="PTHR44846:SF1">
    <property type="entry name" value="MANNOSYL-D-GLYCERATE TRANSPORT_METABOLISM SYSTEM REPRESSOR MNGR-RELATED"/>
    <property type="match status" value="1"/>
</dbReference>
<keyword evidence="6" id="KW-1185">Reference proteome</keyword>
<name>A0A2U1B3X2_9BACT</name>
<evidence type="ECO:0000259" key="4">
    <source>
        <dbReference type="PROSITE" id="PS50949"/>
    </source>
</evidence>
<dbReference type="PROSITE" id="PS50949">
    <property type="entry name" value="HTH_GNTR"/>
    <property type="match status" value="1"/>
</dbReference>
<dbReference type="GO" id="GO:0045892">
    <property type="term" value="P:negative regulation of DNA-templated transcription"/>
    <property type="evidence" value="ECO:0007669"/>
    <property type="project" value="TreeGrafter"/>
</dbReference>
<dbReference type="SUPFAM" id="SSF53822">
    <property type="entry name" value="Periplasmic binding protein-like I"/>
    <property type="match status" value="1"/>
</dbReference>
<dbReference type="InterPro" id="IPR050679">
    <property type="entry name" value="Bact_HTH_transcr_reg"/>
</dbReference>
<reference evidence="5 6" key="1">
    <citation type="submission" date="2018-04" db="EMBL/GenBank/DDBJ databases">
        <title>Genomic Encyclopedia of Type Strains, Phase IV (KMG-IV): sequencing the most valuable type-strain genomes for metagenomic binning, comparative biology and taxonomic classification.</title>
        <authorList>
            <person name="Goeker M."/>
        </authorList>
    </citation>
    <scope>NUCLEOTIDE SEQUENCE [LARGE SCALE GENOMIC DNA]</scope>
    <source>
        <strain evidence="5 6">DSM 14823</strain>
    </source>
</reference>
<dbReference type="InterPro" id="IPR036390">
    <property type="entry name" value="WH_DNA-bd_sf"/>
</dbReference>
<dbReference type="InterPro" id="IPR036388">
    <property type="entry name" value="WH-like_DNA-bd_sf"/>
</dbReference>
<dbReference type="AlphaFoldDB" id="A0A2U1B3X2"/>
<dbReference type="Proteomes" id="UP000245959">
    <property type="component" value="Unassembled WGS sequence"/>
</dbReference>
<dbReference type="SUPFAM" id="SSF46785">
    <property type="entry name" value="Winged helix' DNA-binding domain"/>
    <property type="match status" value="1"/>
</dbReference>
<keyword evidence="1" id="KW-0805">Transcription regulation</keyword>
<accession>A0A2U1B3X2</accession>
<dbReference type="PRINTS" id="PR00035">
    <property type="entry name" value="HTHGNTR"/>
</dbReference>
<dbReference type="PANTHER" id="PTHR44846">
    <property type="entry name" value="MANNOSYL-D-GLYCERATE TRANSPORT/METABOLISM SYSTEM REPRESSOR MNGR-RELATED"/>
    <property type="match status" value="1"/>
</dbReference>
<evidence type="ECO:0000256" key="2">
    <source>
        <dbReference type="ARBA" id="ARBA00023125"/>
    </source>
</evidence>
<dbReference type="Pfam" id="PF13377">
    <property type="entry name" value="Peripla_BP_3"/>
    <property type="match status" value="1"/>
</dbReference>
<dbReference type="InterPro" id="IPR000524">
    <property type="entry name" value="Tscrpt_reg_HTH_GntR"/>
</dbReference>
<organism evidence="5 6">
    <name type="scientific">Victivallis vadensis</name>
    <dbReference type="NCBI Taxonomy" id="172901"/>
    <lineage>
        <taxon>Bacteria</taxon>
        <taxon>Pseudomonadati</taxon>
        <taxon>Lentisphaerota</taxon>
        <taxon>Lentisphaeria</taxon>
        <taxon>Victivallales</taxon>
        <taxon>Victivallaceae</taxon>
        <taxon>Victivallis</taxon>
    </lineage>
</organism>
<dbReference type="SMART" id="SM00345">
    <property type="entry name" value="HTH_GNTR"/>
    <property type="match status" value="1"/>
</dbReference>
<evidence type="ECO:0000313" key="5">
    <source>
        <dbReference type="EMBL" id="PVY43370.1"/>
    </source>
</evidence>
<evidence type="ECO:0000256" key="1">
    <source>
        <dbReference type="ARBA" id="ARBA00023015"/>
    </source>
</evidence>
<feature type="domain" description="HTH gntR-type" evidence="4">
    <location>
        <begin position="7"/>
        <end position="75"/>
    </location>
</feature>
<dbReference type="GeneID" id="78294858"/>